<evidence type="ECO:0000259" key="1">
    <source>
        <dbReference type="Pfam" id="PF00293"/>
    </source>
</evidence>
<sequence>MDQDCGFQKGETWFYYRVAAFIIEEQCLLMAWDPQKAMYVPLGGGVHLHESGTDALRRQVYEETGIHYEVKRLAEVHEHFYEGKTASLTGLTCHEMTLYYLMKSKGKRFWLDPMTSQERHLSLEWLKLEKIHQYPLDPSFPLAWFDRMPREVQYQVFDERDSK</sequence>
<name>A0A9D1HNJ4_9FIRM</name>
<dbReference type="InterPro" id="IPR000086">
    <property type="entry name" value="NUDIX_hydrolase_dom"/>
</dbReference>
<reference evidence="2" key="1">
    <citation type="submission" date="2020-10" db="EMBL/GenBank/DDBJ databases">
        <authorList>
            <person name="Gilroy R."/>
        </authorList>
    </citation>
    <scope>NUCLEOTIDE SEQUENCE</scope>
    <source>
        <strain evidence="2">CHK195-11698</strain>
    </source>
</reference>
<dbReference type="Gene3D" id="3.90.79.10">
    <property type="entry name" value="Nucleoside Triphosphate Pyrophosphohydrolase"/>
    <property type="match status" value="1"/>
</dbReference>
<reference evidence="2" key="2">
    <citation type="journal article" date="2021" name="PeerJ">
        <title>Extensive microbial diversity within the chicken gut microbiome revealed by metagenomics and culture.</title>
        <authorList>
            <person name="Gilroy R."/>
            <person name="Ravi A."/>
            <person name="Getino M."/>
            <person name="Pursley I."/>
            <person name="Horton D.L."/>
            <person name="Alikhan N.F."/>
            <person name="Baker D."/>
            <person name="Gharbi K."/>
            <person name="Hall N."/>
            <person name="Watson M."/>
            <person name="Adriaenssens E.M."/>
            <person name="Foster-Nyarko E."/>
            <person name="Jarju S."/>
            <person name="Secka A."/>
            <person name="Antonio M."/>
            <person name="Oren A."/>
            <person name="Chaudhuri R.R."/>
            <person name="La Ragione R."/>
            <person name="Hildebrand F."/>
            <person name="Pallen M.J."/>
        </authorList>
    </citation>
    <scope>NUCLEOTIDE SEQUENCE</scope>
    <source>
        <strain evidence="2">CHK195-11698</strain>
    </source>
</reference>
<accession>A0A9D1HNJ4</accession>
<dbReference type="InterPro" id="IPR015797">
    <property type="entry name" value="NUDIX_hydrolase-like_dom_sf"/>
</dbReference>
<comment type="caution">
    <text evidence="2">The sequence shown here is derived from an EMBL/GenBank/DDBJ whole genome shotgun (WGS) entry which is preliminary data.</text>
</comment>
<dbReference type="EMBL" id="DVMJ01000020">
    <property type="protein sequence ID" value="HIU12997.1"/>
    <property type="molecule type" value="Genomic_DNA"/>
</dbReference>
<dbReference type="AlphaFoldDB" id="A0A9D1HNJ4"/>
<feature type="domain" description="Nudix hydrolase" evidence="1">
    <location>
        <begin position="17"/>
        <end position="135"/>
    </location>
</feature>
<evidence type="ECO:0000313" key="2">
    <source>
        <dbReference type="EMBL" id="HIU12997.1"/>
    </source>
</evidence>
<dbReference type="SUPFAM" id="SSF55811">
    <property type="entry name" value="Nudix"/>
    <property type="match status" value="1"/>
</dbReference>
<proteinExistence type="predicted"/>
<dbReference type="Pfam" id="PF00293">
    <property type="entry name" value="NUDIX"/>
    <property type="match status" value="1"/>
</dbReference>
<gene>
    <name evidence="2" type="ORF">IAD15_02890</name>
</gene>
<dbReference type="Proteomes" id="UP000824175">
    <property type="component" value="Unassembled WGS sequence"/>
</dbReference>
<evidence type="ECO:0000313" key="3">
    <source>
        <dbReference type="Proteomes" id="UP000824175"/>
    </source>
</evidence>
<protein>
    <submittedName>
        <fullName evidence="2">NUDIX domain-containing protein</fullName>
    </submittedName>
</protein>
<organism evidence="2 3">
    <name type="scientific">Candidatus Fimiplasma intestinipullorum</name>
    <dbReference type="NCBI Taxonomy" id="2840825"/>
    <lineage>
        <taxon>Bacteria</taxon>
        <taxon>Bacillati</taxon>
        <taxon>Bacillota</taxon>
        <taxon>Clostridia</taxon>
        <taxon>Eubacteriales</taxon>
        <taxon>Candidatus Fimiplasma</taxon>
    </lineage>
</organism>